<protein>
    <recommendedName>
        <fullName evidence="4">Lipoprotein</fullName>
    </recommendedName>
</protein>
<keyword evidence="1" id="KW-0732">Signal</keyword>
<evidence type="ECO:0000313" key="3">
    <source>
        <dbReference type="Proteomes" id="UP000474967"/>
    </source>
</evidence>
<evidence type="ECO:0000313" key="2">
    <source>
        <dbReference type="EMBL" id="NEN04764.1"/>
    </source>
</evidence>
<accession>A0A6L9XUL1</accession>
<evidence type="ECO:0000256" key="1">
    <source>
        <dbReference type="SAM" id="SignalP"/>
    </source>
</evidence>
<dbReference type="EMBL" id="JAAGWY010000001">
    <property type="protein sequence ID" value="NEN04764.1"/>
    <property type="molecule type" value="Genomic_DNA"/>
</dbReference>
<dbReference type="AlphaFoldDB" id="A0A6L9XUL1"/>
<organism evidence="2 3">
    <name type="scientific">Leifsonia tongyongensis</name>
    <dbReference type="NCBI Taxonomy" id="1268043"/>
    <lineage>
        <taxon>Bacteria</taxon>
        <taxon>Bacillati</taxon>
        <taxon>Actinomycetota</taxon>
        <taxon>Actinomycetes</taxon>
        <taxon>Micrococcales</taxon>
        <taxon>Microbacteriaceae</taxon>
        <taxon>Leifsonia</taxon>
    </lineage>
</organism>
<dbReference type="Proteomes" id="UP000474967">
    <property type="component" value="Unassembled WGS sequence"/>
</dbReference>
<sequence>MRPQKLALTASSIVLALVLAGCAGKAEPTHWVASNGNHVVFISWTVKDRKISGSLQGATGQDANASQPVTTVDQAVTGTDDNGQIVLTIGSGATSESLSGTVKDQLMVLNGTDSSGAVTMRFSPGSEKKYSSAVTSLRDQIQKRQAQAAYDAAVATLATQTTTLQTALAAFEAEFSGEQAAVTNFEALAGGFTCMDTAASNAYSQSWNAYSVEWSKTNAAYNAADAANRALQLTEATLKATQPASVKLHGQAQLMTASSVSDDAVKKLAAASTTDDSDTAAITKIHSRDNDLPYC</sequence>
<keyword evidence="3" id="KW-1185">Reference proteome</keyword>
<comment type="caution">
    <text evidence="2">The sequence shown here is derived from an EMBL/GenBank/DDBJ whole genome shotgun (WGS) entry which is preliminary data.</text>
</comment>
<feature type="chain" id="PRO_5026991928" description="Lipoprotein" evidence="1">
    <location>
        <begin position="27"/>
        <end position="295"/>
    </location>
</feature>
<feature type="signal peptide" evidence="1">
    <location>
        <begin position="1"/>
        <end position="26"/>
    </location>
</feature>
<reference evidence="2 3" key="1">
    <citation type="journal article" date="2014" name="J. Microbiol.">
        <title>Diaminobutyricibacter tongyongensis gen. nov., sp. nov. and Homoserinibacter gongjuensis gen. nov., sp. nov. belong to the family Microbacteriaceae.</title>
        <authorList>
            <person name="Kim S.J."/>
            <person name="Ahn J.H."/>
            <person name="Weon H.Y."/>
            <person name="Hamada M."/>
            <person name="Suzuki K."/>
            <person name="Kwon S.W."/>
        </authorList>
    </citation>
    <scope>NUCLEOTIDE SEQUENCE [LARGE SCALE GENOMIC DNA]</scope>
    <source>
        <strain evidence="2 3">NBRC 108724</strain>
    </source>
</reference>
<evidence type="ECO:0008006" key="4">
    <source>
        <dbReference type="Google" id="ProtNLM"/>
    </source>
</evidence>
<gene>
    <name evidence="2" type="ORF">G3T36_02670</name>
</gene>
<proteinExistence type="predicted"/>
<name>A0A6L9XUL1_9MICO</name>
<dbReference type="PROSITE" id="PS51257">
    <property type="entry name" value="PROKAR_LIPOPROTEIN"/>
    <property type="match status" value="1"/>
</dbReference>
<dbReference type="RefSeq" id="WP_163287862.1">
    <property type="nucleotide sequence ID" value="NZ_JAAGWY010000001.1"/>
</dbReference>